<feature type="transmembrane region" description="Helical" evidence="1">
    <location>
        <begin position="36"/>
        <end position="53"/>
    </location>
</feature>
<keyword evidence="1" id="KW-0472">Membrane</keyword>
<accession>A0A841L8S1</accession>
<comment type="caution">
    <text evidence="2">The sequence shown here is derived from an EMBL/GenBank/DDBJ whole genome shotgun (WGS) entry which is preliminary data.</text>
</comment>
<protein>
    <submittedName>
        <fullName evidence="2">Uncharacterized protein</fullName>
    </submittedName>
</protein>
<dbReference type="AlphaFoldDB" id="A0A841L8S1"/>
<evidence type="ECO:0000256" key="1">
    <source>
        <dbReference type="SAM" id="Phobius"/>
    </source>
</evidence>
<dbReference type="EMBL" id="JACIIV010000028">
    <property type="protein sequence ID" value="MBB6228954.1"/>
    <property type="molecule type" value="Genomic_DNA"/>
</dbReference>
<keyword evidence="1" id="KW-1133">Transmembrane helix</keyword>
<name>A0A841L8S1_9SPHN</name>
<gene>
    <name evidence="2" type="ORF">FHS79_003152</name>
</gene>
<reference evidence="2 3" key="1">
    <citation type="submission" date="2020-08" db="EMBL/GenBank/DDBJ databases">
        <title>Genomic Encyclopedia of Type Strains, Phase IV (KMG-IV): sequencing the most valuable type-strain genomes for metagenomic binning, comparative biology and taxonomic classification.</title>
        <authorList>
            <person name="Goeker M."/>
        </authorList>
    </citation>
    <scope>NUCLEOTIDE SEQUENCE [LARGE SCALE GENOMIC DNA]</scope>
    <source>
        <strain evidence="2 3">DSM 102189</strain>
    </source>
</reference>
<dbReference type="Proteomes" id="UP000538147">
    <property type="component" value="Unassembled WGS sequence"/>
</dbReference>
<organism evidence="2 3">
    <name type="scientific">Polymorphobacter multimanifer</name>
    <dbReference type="NCBI Taxonomy" id="1070431"/>
    <lineage>
        <taxon>Bacteria</taxon>
        <taxon>Pseudomonadati</taxon>
        <taxon>Pseudomonadota</taxon>
        <taxon>Alphaproteobacteria</taxon>
        <taxon>Sphingomonadales</taxon>
        <taxon>Sphingosinicellaceae</taxon>
        <taxon>Polymorphobacter</taxon>
    </lineage>
</organism>
<keyword evidence="1" id="KW-0812">Transmembrane</keyword>
<evidence type="ECO:0000313" key="2">
    <source>
        <dbReference type="EMBL" id="MBB6228954.1"/>
    </source>
</evidence>
<sequence length="146" mass="15855">MLTPKRTFSRTAVNSLRSPPDGHLAPYIISTMRCEVRYSVAAMFMALSLLLLLQAQAASRGEPASADIVVLGETLKAIRFSGGVDKHGRVRCKVKRSSGDPGLDRLPCRAVYECAERSLKTQVEVQGCMDERLGAYVKMLGAGDPL</sequence>
<evidence type="ECO:0000313" key="3">
    <source>
        <dbReference type="Proteomes" id="UP000538147"/>
    </source>
</evidence>
<keyword evidence="3" id="KW-1185">Reference proteome</keyword>
<proteinExistence type="predicted"/>